<dbReference type="Gene3D" id="3.30.70.560">
    <property type="entry name" value="7,8-Dihydro-6-hydroxymethylpterin-pyrophosphokinase HPPK"/>
    <property type="match status" value="1"/>
</dbReference>
<dbReference type="GO" id="GO:0003848">
    <property type="term" value="F:2-amino-4-hydroxy-6-hydroxymethyldihydropteridine diphosphokinase activity"/>
    <property type="evidence" value="ECO:0007669"/>
    <property type="project" value="UniProtKB-EC"/>
</dbReference>
<dbReference type="InterPro" id="IPR035907">
    <property type="entry name" value="Hppk_sf"/>
</dbReference>
<organism evidence="14 15">
    <name type="scientific">Sulfitobacter sediminilitoris</name>
    <dbReference type="NCBI Taxonomy" id="2698830"/>
    <lineage>
        <taxon>Bacteria</taxon>
        <taxon>Pseudomonadati</taxon>
        <taxon>Pseudomonadota</taxon>
        <taxon>Alphaproteobacteria</taxon>
        <taxon>Rhodobacterales</taxon>
        <taxon>Roseobacteraceae</taxon>
        <taxon>Sulfitobacter</taxon>
    </lineage>
</organism>
<evidence type="ECO:0000256" key="1">
    <source>
        <dbReference type="ARBA" id="ARBA00005051"/>
    </source>
</evidence>
<protein>
    <recommendedName>
        <fullName evidence="4">2-amino-4-hydroxy-6-hydroxymethyldihydropteridine pyrophosphokinase</fullName>
        <ecNumber evidence="3">2.7.6.3</ecNumber>
    </recommendedName>
    <alternativeName>
        <fullName evidence="11">6-hydroxymethyl-7,8-dihydropterin pyrophosphokinase</fullName>
    </alternativeName>
    <alternativeName>
        <fullName evidence="12">7,8-dihydro-6-hydroxymethylpterin-pyrophosphokinase</fullName>
    </alternativeName>
</protein>
<feature type="domain" description="7,8-dihydro-6-hydroxymethylpterin-pyrophosphokinase" evidence="13">
    <location>
        <begin position="10"/>
        <end position="160"/>
    </location>
</feature>
<evidence type="ECO:0000259" key="13">
    <source>
        <dbReference type="Pfam" id="PF01288"/>
    </source>
</evidence>
<comment type="pathway">
    <text evidence="1">Cofactor biosynthesis; tetrahydrofolate biosynthesis; 2-amino-4-hydroxy-6-hydroxymethyl-7,8-dihydropteridine diphosphate from 7,8-dihydroneopterin triphosphate: step 4/4.</text>
</comment>
<dbReference type="PANTHER" id="PTHR43071">
    <property type="entry name" value="2-AMINO-4-HYDROXY-6-HYDROXYMETHYLDIHYDROPTERIDINE PYROPHOSPHOKINASE"/>
    <property type="match status" value="1"/>
</dbReference>
<evidence type="ECO:0000256" key="2">
    <source>
        <dbReference type="ARBA" id="ARBA00005810"/>
    </source>
</evidence>
<keyword evidence="15" id="KW-1185">Reference proteome</keyword>
<comment type="function">
    <text evidence="10">Catalyzes the transfer of pyrophosphate from adenosine triphosphate (ATP) to 6-hydroxymethyl-7,8-dihydropterin, an enzymatic step in folate biosynthesis pathway.</text>
</comment>
<comment type="similarity">
    <text evidence="2">Belongs to the HPPK family.</text>
</comment>
<name>A0A6P0CAY8_9RHOB</name>
<dbReference type="EC" id="2.7.6.3" evidence="3"/>
<evidence type="ECO:0000256" key="9">
    <source>
        <dbReference type="ARBA" id="ARBA00022909"/>
    </source>
</evidence>
<comment type="caution">
    <text evidence="14">The sequence shown here is derived from an EMBL/GenBank/DDBJ whole genome shotgun (WGS) entry which is preliminary data.</text>
</comment>
<reference evidence="14 15" key="1">
    <citation type="submission" date="2020-01" db="EMBL/GenBank/DDBJ databases">
        <title>Sulfitobacter sediminilitoris sp. nov., isolated from a tidal flat.</title>
        <authorList>
            <person name="Park S."/>
            <person name="Yoon J.-H."/>
        </authorList>
    </citation>
    <scope>NUCLEOTIDE SEQUENCE [LARGE SCALE GENOMIC DNA]</scope>
    <source>
        <strain evidence="14 15">JBTF-M27</strain>
    </source>
</reference>
<evidence type="ECO:0000256" key="3">
    <source>
        <dbReference type="ARBA" id="ARBA00013253"/>
    </source>
</evidence>
<evidence type="ECO:0000256" key="10">
    <source>
        <dbReference type="ARBA" id="ARBA00029409"/>
    </source>
</evidence>
<evidence type="ECO:0000256" key="4">
    <source>
        <dbReference type="ARBA" id="ARBA00016218"/>
    </source>
</evidence>
<evidence type="ECO:0000256" key="6">
    <source>
        <dbReference type="ARBA" id="ARBA00022741"/>
    </source>
</evidence>
<keyword evidence="6" id="KW-0547">Nucleotide-binding</keyword>
<evidence type="ECO:0000256" key="5">
    <source>
        <dbReference type="ARBA" id="ARBA00022679"/>
    </source>
</evidence>
<gene>
    <name evidence="14" type="primary">folK</name>
    <name evidence="14" type="ORF">GV827_11605</name>
</gene>
<dbReference type="PANTHER" id="PTHR43071:SF1">
    <property type="entry name" value="2-AMINO-4-HYDROXY-6-HYDROXYMETHYLDIHYDROPTERIDINE PYROPHOSPHOKINASE"/>
    <property type="match status" value="1"/>
</dbReference>
<dbReference type="CDD" id="cd00483">
    <property type="entry name" value="HPPK"/>
    <property type="match status" value="1"/>
</dbReference>
<keyword evidence="7 14" id="KW-0418">Kinase</keyword>
<accession>A0A6P0CAY8</accession>
<keyword evidence="5 14" id="KW-0808">Transferase</keyword>
<dbReference type="InterPro" id="IPR000550">
    <property type="entry name" value="Hppk"/>
</dbReference>
<dbReference type="AlphaFoldDB" id="A0A6P0CAY8"/>
<dbReference type="GO" id="GO:0005524">
    <property type="term" value="F:ATP binding"/>
    <property type="evidence" value="ECO:0007669"/>
    <property type="project" value="UniProtKB-KW"/>
</dbReference>
<dbReference type="Pfam" id="PF01288">
    <property type="entry name" value="HPPK"/>
    <property type="match status" value="1"/>
</dbReference>
<dbReference type="GO" id="GO:0016301">
    <property type="term" value="F:kinase activity"/>
    <property type="evidence" value="ECO:0007669"/>
    <property type="project" value="UniProtKB-KW"/>
</dbReference>
<dbReference type="Proteomes" id="UP000468591">
    <property type="component" value="Unassembled WGS sequence"/>
</dbReference>
<dbReference type="GO" id="GO:0046656">
    <property type="term" value="P:folic acid biosynthetic process"/>
    <property type="evidence" value="ECO:0007669"/>
    <property type="project" value="UniProtKB-KW"/>
</dbReference>
<evidence type="ECO:0000313" key="15">
    <source>
        <dbReference type="Proteomes" id="UP000468591"/>
    </source>
</evidence>
<dbReference type="SUPFAM" id="SSF55083">
    <property type="entry name" value="6-hydroxymethyl-7,8-dihydropterin pyrophosphokinase, HPPK"/>
    <property type="match status" value="1"/>
</dbReference>
<evidence type="ECO:0000313" key="14">
    <source>
        <dbReference type="EMBL" id="NEK23047.1"/>
    </source>
</evidence>
<proteinExistence type="inferred from homology"/>
<dbReference type="EMBL" id="JAABNT010000006">
    <property type="protein sequence ID" value="NEK23047.1"/>
    <property type="molecule type" value="Genomic_DNA"/>
</dbReference>
<dbReference type="NCBIfam" id="TIGR01498">
    <property type="entry name" value="folK"/>
    <property type="match status" value="1"/>
</dbReference>
<sequence>MLNPRKSILLALGSNLTSSAGSPDETLRAALHRLEKLGAAIRAVSTFYSTPAFPEGNGPDFVNAAVDISADWSAQETLAICHQIEAEMGRERAQRWGQRTLDLDLIAYGDVVLPDAKTHVEWRNLAPDRQISRTPSELILPHPRMQDRAFVLVPLADVAPDWKHPLLGQTVIQMRDALNPADIKAVVALE</sequence>
<dbReference type="UniPathway" id="UPA00077">
    <property type="reaction ID" value="UER00155"/>
</dbReference>
<keyword evidence="8" id="KW-0067">ATP-binding</keyword>
<evidence type="ECO:0000256" key="8">
    <source>
        <dbReference type="ARBA" id="ARBA00022840"/>
    </source>
</evidence>
<keyword evidence="9" id="KW-0289">Folate biosynthesis</keyword>
<dbReference type="GO" id="GO:0046654">
    <property type="term" value="P:tetrahydrofolate biosynthetic process"/>
    <property type="evidence" value="ECO:0007669"/>
    <property type="project" value="UniProtKB-UniPathway"/>
</dbReference>
<evidence type="ECO:0000256" key="7">
    <source>
        <dbReference type="ARBA" id="ARBA00022777"/>
    </source>
</evidence>
<evidence type="ECO:0000256" key="11">
    <source>
        <dbReference type="ARBA" id="ARBA00029766"/>
    </source>
</evidence>
<evidence type="ECO:0000256" key="12">
    <source>
        <dbReference type="ARBA" id="ARBA00033413"/>
    </source>
</evidence>